<gene>
    <name evidence="3" type="ORF">ACFOOR_00360</name>
</gene>
<sequence>MAEVDYTKASVCLFDPVHVNLRTTRYALHEIGFREIDSHSNLKEFEKAIRENSPALIVAECASPGVDILPMIRNVRQGKVMPNPFVTMILTSWIRDGAHVRRAISSGADDVIVRPFSTAFAEERIRTLIRSRKPFVVTSDYIGPDRREDSKRPSDAPVVRVPNTLQATVEGDEEALARAKGWINEARKTVESERVRRLAMRIVVAMELQADPATARTAAMDLADVIRTARELRETLEGAGRIEALQVAEALLEQVRAFKRKDECSASNFRLAKELAVGAYAAYANGESIERSQDEIDKTVATLRKRLLSRDGHGGGALSGATLNTAAAG</sequence>
<dbReference type="PROSITE" id="PS50110">
    <property type="entry name" value="RESPONSE_REGULATORY"/>
    <property type="match status" value="1"/>
</dbReference>
<dbReference type="InterPro" id="IPR011006">
    <property type="entry name" value="CheY-like_superfamily"/>
</dbReference>
<reference evidence="4" key="1">
    <citation type="journal article" date="2019" name="Int. J. Syst. Evol. Microbiol.">
        <title>The Global Catalogue of Microorganisms (GCM) 10K type strain sequencing project: providing services to taxonomists for standard genome sequencing and annotation.</title>
        <authorList>
            <consortium name="The Broad Institute Genomics Platform"/>
            <consortium name="The Broad Institute Genome Sequencing Center for Infectious Disease"/>
            <person name="Wu L."/>
            <person name="Ma J."/>
        </authorList>
    </citation>
    <scope>NUCLEOTIDE SEQUENCE [LARGE SCALE GENOMIC DNA]</scope>
    <source>
        <strain evidence="4">KCTC 52487</strain>
    </source>
</reference>
<feature type="domain" description="Response regulatory" evidence="2">
    <location>
        <begin position="10"/>
        <end position="129"/>
    </location>
</feature>
<comment type="caution">
    <text evidence="3">The sequence shown here is derived from an EMBL/GenBank/DDBJ whole genome shotgun (WGS) entry which is preliminary data.</text>
</comment>
<organism evidence="3 4">
    <name type="scientific">Hyphobacterium vulgare</name>
    <dbReference type="NCBI Taxonomy" id="1736751"/>
    <lineage>
        <taxon>Bacteria</taxon>
        <taxon>Pseudomonadati</taxon>
        <taxon>Pseudomonadota</taxon>
        <taxon>Alphaproteobacteria</taxon>
        <taxon>Maricaulales</taxon>
        <taxon>Maricaulaceae</taxon>
        <taxon>Hyphobacterium</taxon>
    </lineage>
</organism>
<dbReference type="EMBL" id="JBHRSV010000001">
    <property type="protein sequence ID" value="MFC2924551.1"/>
    <property type="molecule type" value="Genomic_DNA"/>
</dbReference>
<dbReference type="SUPFAM" id="SSF52172">
    <property type="entry name" value="CheY-like"/>
    <property type="match status" value="1"/>
</dbReference>
<comment type="caution">
    <text evidence="1">Lacks conserved residue(s) required for the propagation of feature annotation.</text>
</comment>
<dbReference type="RefSeq" id="WP_343163734.1">
    <property type="nucleotide sequence ID" value="NZ_JBHRSV010000001.1"/>
</dbReference>
<dbReference type="InterPro" id="IPR001789">
    <property type="entry name" value="Sig_transdc_resp-reg_receiver"/>
</dbReference>
<evidence type="ECO:0000313" key="3">
    <source>
        <dbReference type="EMBL" id="MFC2924551.1"/>
    </source>
</evidence>
<name>A0ABV6ZSZ7_9PROT</name>
<proteinExistence type="predicted"/>
<evidence type="ECO:0000256" key="1">
    <source>
        <dbReference type="PROSITE-ProRule" id="PRU00169"/>
    </source>
</evidence>
<evidence type="ECO:0000313" key="4">
    <source>
        <dbReference type="Proteomes" id="UP001595379"/>
    </source>
</evidence>
<dbReference type="Proteomes" id="UP001595379">
    <property type="component" value="Unassembled WGS sequence"/>
</dbReference>
<keyword evidence="4" id="KW-1185">Reference proteome</keyword>
<dbReference type="Gene3D" id="3.40.50.2300">
    <property type="match status" value="1"/>
</dbReference>
<evidence type="ECO:0000259" key="2">
    <source>
        <dbReference type="PROSITE" id="PS50110"/>
    </source>
</evidence>
<accession>A0ABV6ZSZ7</accession>
<protein>
    <submittedName>
        <fullName evidence="3">Response regulator receiver protein</fullName>
    </submittedName>
</protein>